<dbReference type="AlphaFoldDB" id="A0AAU8LWA6"/>
<dbReference type="Pfam" id="PF03683">
    <property type="entry name" value="UPF0175"/>
    <property type="match status" value="1"/>
</dbReference>
<dbReference type="EMBL" id="CP159373">
    <property type="protein sequence ID" value="XCN73567.1"/>
    <property type="molecule type" value="Genomic_DNA"/>
</dbReference>
<protein>
    <submittedName>
        <fullName evidence="1">UPF0175 family protein</fullName>
    </submittedName>
</protein>
<dbReference type="InterPro" id="IPR005368">
    <property type="entry name" value="UPF0175"/>
</dbReference>
<accession>A0AAU8LWA6</accession>
<name>A0AAU8LWA6_9BACT</name>
<dbReference type="KEGG" id="eaj:Q3M24_02100"/>
<reference evidence="1" key="1">
    <citation type="journal article" date="2024" name="Syst. Appl. Microbiol.">
        <title>First single-strain enrichments of Electrothrix cable bacteria, description of E. aestuarii sp. nov. and E. rattekaaiensis sp. nov., and proposal of a cable bacteria taxonomy following the rules of the SeqCode.</title>
        <authorList>
            <person name="Plum-Jensen L.E."/>
            <person name="Schramm A."/>
            <person name="Marshall I.P.G."/>
        </authorList>
    </citation>
    <scope>NUCLEOTIDE SEQUENCE</scope>
    <source>
        <strain evidence="1">Rat1</strain>
    </source>
</reference>
<gene>
    <name evidence="1" type="ORF">Q3M24_02100</name>
</gene>
<proteinExistence type="predicted"/>
<organism evidence="1">
    <name type="scientific">Candidatus Electrothrix aestuarii</name>
    <dbReference type="NCBI Taxonomy" id="3062594"/>
    <lineage>
        <taxon>Bacteria</taxon>
        <taxon>Pseudomonadati</taxon>
        <taxon>Thermodesulfobacteriota</taxon>
        <taxon>Desulfobulbia</taxon>
        <taxon>Desulfobulbales</taxon>
        <taxon>Desulfobulbaceae</taxon>
        <taxon>Candidatus Electrothrix</taxon>
    </lineage>
</organism>
<evidence type="ECO:0000313" key="1">
    <source>
        <dbReference type="EMBL" id="XCN73567.1"/>
    </source>
</evidence>
<reference evidence="1" key="2">
    <citation type="submission" date="2024-06" db="EMBL/GenBank/DDBJ databases">
        <authorList>
            <person name="Plum-Jensen L.E."/>
            <person name="Schramm A."/>
            <person name="Marshall I.P.G."/>
        </authorList>
    </citation>
    <scope>NUCLEOTIDE SEQUENCE</scope>
    <source>
        <strain evidence="1">Rat1</strain>
    </source>
</reference>
<sequence>MELTVNIPEKYTISRSPDELRLLLKLNTAIDMYRSGQISSGAAVEFIGEIDRAEFLYECKKRGVEPQSYENTEELEAEVAMLDRELL</sequence>